<proteinExistence type="predicted"/>
<keyword evidence="2" id="KW-1185">Reference proteome</keyword>
<dbReference type="Proteomes" id="UP001432062">
    <property type="component" value="Chromosome"/>
</dbReference>
<evidence type="ECO:0008006" key="3">
    <source>
        <dbReference type="Google" id="ProtNLM"/>
    </source>
</evidence>
<sequence>MDSDVAVALELSDEQRWVLRCGLREWGGSARCTDTLAAAMGFGSVADLFGEADRIVTELVGDQPIDGQDWQRTTTVTLVARDWWRTMMATEFVFASATVGVGLDWPITAGISDARTIEVLRELQRKMFRHGEIVRFRRAALNSAGID</sequence>
<dbReference type="RefSeq" id="WP_329412241.1">
    <property type="nucleotide sequence ID" value="NZ_CP109441.1"/>
</dbReference>
<name>A0ABZ1YY81_9NOCA</name>
<accession>A0ABZ1YY81</accession>
<reference evidence="1" key="1">
    <citation type="submission" date="2022-10" db="EMBL/GenBank/DDBJ databases">
        <title>The complete genomes of actinobacterial strains from the NBC collection.</title>
        <authorList>
            <person name="Joergensen T.S."/>
            <person name="Alvarez Arevalo M."/>
            <person name="Sterndorff E.B."/>
            <person name="Faurdal D."/>
            <person name="Vuksanovic O."/>
            <person name="Mourched A.-S."/>
            <person name="Charusanti P."/>
            <person name="Shaw S."/>
            <person name="Blin K."/>
            <person name="Weber T."/>
        </authorList>
    </citation>
    <scope>NUCLEOTIDE SEQUENCE</scope>
    <source>
        <strain evidence="1">NBC_01482</strain>
    </source>
</reference>
<evidence type="ECO:0000313" key="1">
    <source>
        <dbReference type="EMBL" id="WUV47986.1"/>
    </source>
</evidence>
<dbReference type="EMBL" id="CP109441">
    <property type="protein sequence ID" value="WUV47986.1"/>
    <property type="molecule type" value="Genomic_DNA"/>
</dbReference>
<organism evidence="1 2">
    <name type="scientific">Nocardia vinacea</name>
    <dbReference type="NCBI Taxonomy" id="96468"/>
    <lineage>
        <taxon>Bacteria</taxon>
        <taxon>Bacillati</taxon>
        <taxon>Actinomycetota</taxon>
        <taxon>Actinomycetes</taxon>
        <taxon>Mycobacteriales</taxon>
        <taxon>Nocardiaceae</taxon>
        <taxon>Nocardia</taxon>
    </lineage>
</organism>
<gene>
    <name evidence="1" type="ORF">OG563_07170</name>
</gene>
<evidence type="ECO:0000313" key="2">
    <source>
        <dbReference type="Proteomes" id="UP001432062"/>
    </source>
</evidence>
<protein>
    <recommendedName>
        <fullName evidence="3">DUF222 domain-containing protein</fullName>
    </recommendedName>
</protein>